<dbReference type="PATRIC" id="fig|927665.4.peg.514"/>
<dbReference type="STRING" id="927665.HMPREF1535_00511"/>
<dbReference type="RefSeq" id="WP_046145205.1">
    <property type="nucleotide sequence ID" value="NZ_KQ033912.1"/>
</dbReference>
<organism evidence="2 3">
    <name type="scientific">Parabacteroides goldsteinii DSM 19448 = WAL 12034</name>
    <dbReference type="NCBI Taxonomy" id="927665"/>
    <lineage>
        <taxon>Bacteria</taxon>
        <taxon>Pseudomonadati</taxon>
        <taxon>Bacteroidota</taxon>
        <taxon>Bacteroidia</taxon>
        <taxon>Bacteroidales</taxon>
        <taxon>Tannerellaceae</taxon>
        <taxon>Parabacteroides</taxon>
    </lineage>
</organism>
<name>A0A0F5JPT1_9BACT</name>
<protein>
    <submittedName>
        <fullName evidence="2">Uncharacterized protein</fullName>
    </submittedName>
</protein>
<gene>
    <name evidence="2" type="ORF">HMPREF1535_00511</name>
</gene>
<keyword evidence="1" id="KW-0812">Transmembrane</keyword>
<accession>A0A0F5JPT1</accession>
<reference evidence="2 3" key="1">
    <citation type="submission" date="2013-04" db="EMBL/GenBank/DDBJ databases">
        <title>The Genome Sequence of Parabacteroides goldsteinii DSM 19448.</title>
        <authorList>
            <consortium name="The Broad Institute Genomics Platform"/>
            <person name="Earl A."/>
            <person name="Ward D."/>
            <person name="Feldgarden M."/>
            <person name="Gevers D."/>
            <person name="Martens E."/>
            <person name="Sakamoto M."/>
            <person name="Benno Y."/>
            <person name="Song Y."/>
            <person name="Liu C."/>
            <person name="Lee J."/>
            <person name="Bolanos M."/>
            <person name="Vaisanen M.L."/>
            <person name="Finegold S.M."/>
            <person name="Walker B."/>
            <person name="Young S."/>
            <person name="Zeng Q."/>
            <person name="Gargeya S."/>
            <person name="Fitzgerald M."/>
            <person name="Haas B."/>
            <person name="Abouelleil A."/>
            <person name="Allen A.W."/>
            <person name="Alvarado L."/>
            <person name="Arachchi H.M."/>
            <person name="Berlin A.M."/>
            <person name="Chapman S.B."/>
            <person name="Gainer-Dewar J."/>
            <person name="Goldberg J."/>
            <person name="Griggs A."/>
            <person name="Gujja S."/>
            <person name="Hansen M."/>
            <person name="Howarth C."/>
            <person name="Imamovic A."/>
            <person name="Ireland A."/>
            <person name="Larimer J."/>
            <person name="McCowan C."/>
            <person name="Murphy C."/>
            <person name="Pearson M."/>
            <person name="Poon T.W."/>
            <person name="Priest M."/>
            <person name="Roberts A."/>
            <person name="Saif S."/>
            <person name="Shea T."/>
            <person name="Sisk P."/>
            <person name="Sykes S."/>
            <person name="Wortman J."/>
            <person name="Nusbaum C."/>
            <person name="Birren B."/>
        </authorList>
    </citation>
    <scope>NUCLEOTIDE SEQUENCE [LARGE SCALE GENOMIC DNA]</scope>
    <source>
        <strain evidence="2 3">DSM 19448</strain>
    </source>
</reference>
<dbReference type="Proteomes" id="UP000033047">
    <property type="component" value="Unassembled WGS sequence"/>
</dbReference>
<evidence type="ECO:0000313" key="2">
    <source>
        <dbReference type="EMBL" id="KKB59427.1"/>
    </source>
</evidence>
<dbReference type="AlphaFoldDB" id="A0A0F5JPT1"/>
<sequence>MKREDQTYEKWLDKLKNTEPVLNAPEELTNDILNKISFVSSSGTSLLKEAKGKSKTNRILLSVSKISGIAAALLLCFLISETIFFSQDKQYPEQYYANNAIWQGKAYSLPDSWNPESSLLEKSRYLSEQWKEYIEKLSKRKASFLSKRISVETIIH</sequence>
<evidence type="ECO:0000313" key="3">
    <source>
        <dbReference type="Proteomes" id="UP000033047"/>
    </source>
</evidence>
<evidence type="ECO:0000256" key="1">
    <source>
        <dbReference type="SAM" id="Phobius"/>
    </source>
</evidence>
<feature type="transmembrane region" description="Helical" evidence="1">
    <location>
        <begin position="59"/>
        <end position="80"/>
    </location>
</feature>
<dbReference type="HOGENOM" id="CLU_152396_0_0_10"/>
<keyword evidence="1" id="KW-0472">Membrane</keyword>
<dbReference type="EMBL" id="AQHV01000002">
    <property type="protein sequence ID" value="KKB59427.1"/>
    <property type="molecule type" value="Genomic_DNA"/>
</dbReference>
<keyword evidence="1" id="KW-1133">Transmembrane helix</keyword>
<proteinExistence type="predicted"/>
<comment type="caution">
    <text evidence="2">The sequence shown here is derived from an EMBL/GenBank/DDBJ whole genome shotgun (WGS) entry which is preliminary data.</text>
</comment>